<evidence type="ECO:0000313" key="1">
    <source>
        <dbReference type="EMBL" id="MFE7968210.1"/>
    </source>
</evidence>
<dbReference type="EMBL" id="JBHVBU010000255">
    <property type="protein sequence ID" value="MFE7968210.1"/>
    <property type="molecule type" value="Genomic_DNA"/>
</dbReference>
<evidence type="ECO:0000313" key="2">
    <source>
        <dbReference type="Proteomes" id="UP001600650"/>
    </source>
</evidence>
<gene>
    <name evidence="1" type="ORF">ACFU0X_35140</name>
</gene>
<accession>A0ABW6JV93</accession>
<keyword evidence="2" id="KW-1185">Reference proteome</keyword>
<sequence length="106" mass="11967">MSNGTTATFKTLIERHAETVAAIAGREPVEFVEQDPNASIHRFITTVDMAARALERDWCRDGIDLTAAARHLRAARDRHDHPTSQRKLLQLAAARLDRYKINEFVA</sequence>
<comment type="caution">
    <text evidence="1">The sequence shown here is derived from an EMBL/GenBank/DDBJ whole genome shotgun (WGS) entry which is preliminary data.</text>
</comment>
<dbReference type="Proteomes" id="UP001600650">
    <property type="component" value="Unassembled WGS sequence"/>
</dbReference>
<dbReference type="RefSeq" id="WP_381729023.1">
    <property type="nucleotide sequence ID" value="NZ_JBHVBU010000255.1"/>
</dbReference>
<proteinExistence type="predicted"/>
<name>A0ABW6JV93_STRCE</name>
<organism evidence="1 2">
    <name type="scientific">Streptomyces cellulosae</name>
    <dbReference type="NCBI Taxonomy" id="1968"/>
    <lineage>
        <taxon>Bacteria</taxon>
        <taxon>Bacillati</taxon>
        <taxon>Actinomycetota</taxon>
        <taxon>Actinomycetes</taxon>
        <taxon>Kitasatosporales</taxon>
        <taxon>Streptomycetaceae</taxon>
        <taxon>Streptomyces</taxon>
    </lineage>
</organism>
<protein>
    <submittedName>
        <fullName evidence="1">Uncharacterized protein</fullName>
    </submittedName>
</protein>
<reference evidence="1 2" key="1">
    <citation type="submission" date="2024-09" db="EMBL/GenBank/DDBJ databases">
        <title>The Natural Products Discovery Center: Release of the First 8490 Sequenced Strains for Exploring Actinobacteria Biosynthetic Diversity.</title>
        <authorList>
            <person name="Kalkreuter E."/>
            <person name="Kautsar S.A."/>
            <person name="Yang D."/>
            <person name="Bader C.D."/>
            <person name="Teijaro C.N."/>
            <person name="Fluegel L."/>
            <person name="Davis C.M."/>
            <person name="Simpson J.R."/>
            <person name="Lauterbach L."/>
            <person name="Steele A.D."/>
            <person name="Gui C."/>
            <person name="Meng S."/>
            <person name="Li G."/>
            <person name="Viehrig K."/>
            <person name="Ye F."/>
            <person name="Su P."/>
            <person name="Kiefer A.F."/>
            <person name="Nichols A."/>
            <person name="Cepeda A.J."/>
            <person name="Yan W."/>
            <person name="Fan B."/>
            <person name="Jiang Y."/>
            <person name="Adhikari A."/>
            <person name="Zheng C.-J."/>
            <person name="Schuster L."/>
            <person name="Cowan T.M."/>
            <person name="Smanski M.J."/>
            <person name="Chevrette M.G."/>
            <person name="De Carvalho L.P.S."/>
            <person name="Shen B."/>
        </authorList>
    </citation>
    <scope>NUCLEOTIDE SEQUENCE [LARGE SCALE GENOMIC DNA]</scope>
    <source>
        <strain evidence="1 2">NPDC057399</strain>
    </source>
</reference>